<accession>A0A7D5VX97</accession>
<evidence type="ECO:0000313" key="2">
    <source>
        <dbReference type="Proteomes" id="UP000510934"/>
    </source>
</evidence>
<sequence>MDINEVVSGETLSGVDNLYGWPFILFFNRVEFNRYWNAHVLAPQGLGFTSANIEFEIKTSTQTTEFYRCALGPSRLQMLGGEGRPARLVVRRKILSCVNLHLYRSLGAPKRMVTEVRHILEEQGIELCLEIDIDSNVGVYESEGGVTLGWANNPVFYLSSTYDGSLRDELGALPYALYFRGRADSDKFIQLDRIHPLSDNVLKPLHFQLRSVDPESTWIALHPLVERNGRGVFPNTYPPIPESRAGVSILLDSRRYSSLNEQDIHDCPSLLLPAGLMRGGAWQWDGAIVKSAYEPQTNVRTLAQPEVEGEHFGLTPLVRVINGSDTVTLKLLPSGAIDQPPLWWSQYDGRVDPEGWACTFIPRNWLSRSNHDDAESAEQETRGIERVCEYCVVQASVASSNFTSTIVVLRGAPSGYFRAALWGGVISLKLCYQVGNEEVAVPLSNISWNGHNCFITGGGAIEPFGDEPYCIVRAHDTRNEHIWAVLVLPVPLVDAETVLSFGIA</sequence>
<dbReference type="Proteomes" id="UP000510934">
    <property type="component" value="Chromosome"/>
</dbReference>
<gene>
    <name evidence="1" type="ORF">H0H12_26345</name>
</gene>
<dbReference type="RefSeq" id="WP_180688923.1">
    <property type="nucleotide sequence ID" value="NZ_CP059052.1"/>
</dbReference>
<reference evidence="1 2" key="1">
    <citation type="journal article" date="2009" name="Mikrobiologiia">
        <title>[Phenanthren biodegradation and interaction of Pseudomonas putida BS3701 and Burkholderia sp.BS3702 in plant rhizosphere].</title>
        <authorList>
            <person name="Ovchinnikova A.A."/>
            <person name="Vetrova A.A."/>
            <person name="Filonov A.E."/>
            <person name="Boronin A.M."/>
        </authorList>
    </citation>
    <scope>NUCLEOTIDE SEQUENCE [LARGE SCALE GENOMIC DNA]</scope>
    <source>
        <strain evidence="1 2">BS3701</strain>
    </source>
</reference>
<organism evidence="1 2">
    <name type="scientific">Pseudomonas putida</name>
    <name type="common">Arthrobacter siderocapsulatus</name>
    <dbReference type="NCBI Taxonomy" id="303"/>
    <lineage>
        <taxon>Bacteria</taxon>
        <taxon>Pseudomonadati</taxon>
        <taxon>Pseudomonadota</taxon>
        <taxon>Gammaproteobacteria</taxon>
        <taxon>Pseudomonadales</taxon>
        <taxon>Pseudomonadaceae</taxon>
        <taxon>Pseudomonas</taxon>
    </lineage>
</organism>
<dbReference type="AlphaFoldDB" id="A0A7D5VX97"/>
<name>A0A7D5VX97_PSEPU</name>
<proteinExistence type="predicted"/>
<protein>
    <submittedName>
        <fullName evidence="1">Uncharacterized protein</fullName>
    </submittedName>
</protein>
<evidence type="ECO:0000313" key="1">
    <source>
        <dbReference type="EMBL" id="QLJ13905.1"/>
    </source>
</evidence>
<dbReference type="EMBL" id="CP059052">
    <property type="protein sequence ID" value="QLJ13905.1"/>
    <property type="molecule type" value="Genomic_DNA"/>
</dbReference>